<evidence type="ECO:0000256" key="8">
    <source>
        <dbReference type="ARBA" id="ARBA00022842"/>
    </source>
</evidence>
<dbReference type="PIRSF" id="PIRSF006268">
    <property type="entry name" value="ApbE"/>
    <property type="match status" value="1"/>
</dbReference>
<keyword evidence="13" id="KW-1185">Reference proteome</keyword>
<dbReference type="PANTHER" id="PTHR30040">
    <property type="entry name" value="THIAMINE BIOSYNTHESIS LIPOPROTEIN APBE"/>
    <property type="match status" value="1"/>
</dbReference>
<dbReference type="EC" id="2.7.1.180" evidence="2 11"/>
<name>A0ABS2CYW1_9FLAO</name>
<dbReference type="InterPro" id="IPR024932">
    <property type="entry name" value="ApbE"/>
</dbReference>
<keyword evidence="4 11" id="KW-0285">Flavoprotein</keyword>
<evidence type="ECO:0000256" key="4">
    <source>
        <dbReference type="ARBA" id="ARBA00022630"/>
    </source>
</evidence>
<evidence type="ECO:0000256" key="1">
    <source>
        <dbReference type="ARBA" id="ARBA00001946"/>
    </source>
</evidence>
<comment type="similarity">
    <text evidence="11">Belongs to the ApbE family.</text>
</comment>
<reference evidence="12 13" key="1">
    <citation type="submission" date="2021-02" db="EMBL/GenBank/DDBJ databases">
        <authorList>
            <person name="Jung H.S."/>
            <person name="Chun B.H."/>
            <person name="Jeon C.O."/>
        </authorList>
    </citation>
    <scope>NUCLEOTIDE SEQUENCE [LARGE SCALE GENOMIC DNA]</scope>
    <source>
        <strain evidence="12 13">LMG 25203</strain>
    </source>
</reference>
<evidence type="ECO:0000256" key="7">
    <source>
        <dbReference type="ARBA" id="ARBA00022827"/>
    </source>
</evidence>
<comment type="cofactor">
    <cofactor evidence="1">
        <name>Mg(2+)</name>
        <dbReference type="ChEBI" id="CHEBI:18420"/>
    </cofactor>
</comment>
<dbReference type="Pfam" id="PF02424">
    <property type="entry name" value="ApbE"/>
    <property type="match status" value="1"/>
</dbReference>
<organism evidence="12 13">
    <name type="scientific">Flavobacterium macrobrachii</name>
    <dbReference type="NCBI Taxonomy" id="591204"/>
    <lineage>
        <taxon>Bacteria</taxon>
        <taxon>Pseudomonadati</taxon>
        <taxon>Bacteroidota</taxon>
        <taxon>Flavobacteriia</taxon>
        <taxon>Flavobacteriales</taxon>
        <taxon>Flavobacteriaceae</taxon>
        <taxon>Flavobacterium</taxon>
    </lineage>
</organism>
<sequence>MPSFKKTTRLMANQFEFTVITASENEAEKLFEVAITEIQRIEKLLTTFSNDSITAKINEMAGIQAVEVDEEVFQLIKRAQFISKITQGAFDISYGSLDKKFWNFDLQMTSLPNPNEAKKSVALINYENIILDESNQTVFLKNKGMRIGFGGIGKGYAAEMAKKKLIEANVESGIVNASGDLTAWGFQENGEPWTIGIADPNQKNAIFSAFKITNRAVATSGNYEKFVIINNKKYSHTIDPKTGYPVSGIKSVTILAENAEIADALATPVTVMGIDIGLDFINQLKNIGCIIVDDNNKTYFSNNITITKNH</sequence>
<comment type="catalytic activity">
    <reaction evidence="10 11">
        <text>L-threonyl-[protein] + FAD = FMN-L-threonyl-[protein] + AMP + H(+)</text>
        <dbReference type="Rhea" id="RHEA:36847"/>
        <dbReference type="Rhea" id="RHEA-COMP:11060"/>
        <dbReference type="Rhea" id="RHEA-COMP:11061"/>
        <dbReference type="ChEBI" id="CHEBI:15378"/>
        <dbReference type="ChEBI" id="CHEBI:30013"/>
        <dbReference type="ChEBI" id="CHEBI:57692"/>
        <dbReference type="ChEBI" id="CHEBI:74257"/>
        <dbReference type="ChEBI" id="CHEBI:456215"/>
        <dbReference type="EC" id="2.7.1.180"/>
    </reaction>
</comment>
<keyword evidence="7 11" id="KW-0274">FAD</keyword>
<proteinExistence type="inferred from homology"/>
<dbReference type="InterPro" id="IPR003374">
    <property type="entry name" value="ApbE-like_sf"/>
</dbReference>
<evidence type="ECO:0000256" key="11">
    <source>
        <dbReference type="PIRNR" id="PIRNR006268"/>
    </source>
</evidence>
<keyword evidence="6 11" id="KW-0479">Metal-binding</keyword>
<evidence type="ECO:0000256" key="2">
    <source>
        <dbReference type="ARBA" id="ARBA00011955"/>
    </source>
</evidence>
<dbReference type="Gene3D" id="3.10.520.10">
    <property type="entry name" value="ApbE-like domains"/>
    <property type="match status" value="1"/>
</dbReference>
<keyword evidence="8 11" id="KW-0460">Magnesium</keyword>
<evidence type="ECO:0000313" key="12">
    <source>
        <dbReference type="EMBL" id="MBM6500151.1"/>
    </source>
</evidence>
<dbReference type="Proteomes" id="UP000759529">
    <property type="component" value="Unassembled WGS sequence"/>
</dbReference>
<evidence type="ECO:0000256" key="5">
    <source>
        <dbReference type="ARBA" id="ARBA00022679"/>
    </source>
</evidence>
<keyword evidence="5 11" id="KW-0808">Transferase</keyword>
<evidence type="ECO:0000256" key="6">
    <source>
        <dbReference type="ARBA" id="ARBA00022723"/>
    </source>
</evidence>
<evidence type="ECO:0000256" key="9">
    <source>
        <dbReference type="ARBA" id="ARBA00031306"/>
    </source>
</evidence>
<comment type="caution">
    <text evidence="12">The sequence shown here is derived from an EMBL/GenBank/DDBJ whole genome shotgun (WGS) entry which is preliminary data.</text>
</comment>
<dbReference type="SUPFAM" id="SSF143631">
    <property type="entry name" value="ApbE-like"/>
    <property type="match status" value="1"/>
</dbReference>
<evidence type="ECO:0000256" key="3">
    <source>
        <dbReference type="ARBA" id="ARBA00016337"/>
    </source>
</evidence>
<gene>
    <name evidence="12" type="ORF">H9X54_012675</name>
</gene>
<evidence type="ECO:0000313" key="13">
    <source>
        <dbReference type="Proteomes" id="UP000759529"/>
    </source>
</evidence>
<dbReference type="EMBL" id="JACSOD020000498">
    <property type="protein sequence ID" value="MBM6500151.1"/>
    <property type="molecule type" value="Genomic_DNA"/>
</dbReference>
<accession>A0ABS2CYW1</accession>
<dbReference type="GO" id="GO:0016740">
    <property type="term" value="F:transferase activity"/>
    <property type="evidence" value="ECO:0007669"/>
    <property type="project" value="UniProtKB-KW"/>
</dbReference>
<protein>
    <recommendedName>
        <fullName evidence="3 11">FAD:protein FMN transferase</fullName>
        <ecNumber evidence="2 11">2.7.1.180</ecNumber>
    </recommendedName>
    <alternativeName>
        <fullName evidence="9 11">Flavin transferase</fullName>
    </alternativeName>
</protein>
<evidence type="ECO:0000256" key="10">
    <source>
        <dbReference type="ARBA" id="ARBA00048540"/>
    </source>
</evidence>
<dbReference type="PANTHER" id="PTHR30040:SF2">
    <property type="entry name" value="FAD:PROTEIN FMN TRANSFERASE"/>
    <property type="match status" value="1"/>
</dbReference>